<evidence type="ECO:0000313" key="2">
    <source>
        <dbReference type="Proteomes" id="UP000595074"/>
    </source>
</evidence>
<name>A0A7M1S4J9_9BACT</name>
<dbReference type="AlphaFoldDB" id="A0A7M1S4J9"/>
<keyword evidence="2" id="KW-1185">Reference proteome</keyword>
<evidence type="ECO:0000313" key="1">
    <source>
        <dbReference type="EMBL" id="QOR62337.1"/>
    </source>
</evidence>
<dbReference type="Proteomes" id="UP000595074">
    <property type="component" value="Chromosome"/>
</dbReference>
<accession>A0A7M1S4J9</accession>
<gene>
    <name evidence="1" type="ORF">IMZ28_02355</name>
</gene>
<sequence>MQTESNKKFILTRQTESWHVIDDVICKYYIHDIKKPIMVTFASLNSFLDQTEIENGISPWGYDFVKKQGLNIISFSSINKNTWYRSNILYHFMMQLSSELEVFPERLGYGGSMGGYGVSSYCNILKLDRILIINPISTLNKSLVPWEYRFTHDRENLDWESGEVFDGAQALASGYIIYDPLFDLDKKHAQRYQNLIHLKVPGVGHSMPKHLQEMNMLKKTLISFIHNRLDPFDFHSDARKRRTIPRYYKWLLSKENKHLTKKRKYIIYIHRTKYYIFTHSKVLLKRLLS</sequence>
<proteinExistence type="predicted"/>
<reference evidence="1 2" key="1">
    <citation type="submission" date="2020-10" db="EMBL/GenBank/DDBJ databases">
        <title>The genome of sulfurovum sp.</title>
        <authorList>
            <person name="Xie S."/>
            <person name="Shao Z."/>
            <person name="Jiang L."/>
        </authorList>
    </citation>
    <scope>NUCLEOTIDE SEQUENCE [LARGE SCALE GENOMIC DNA]</scope>
    <source>
        <strain evidence="1 2">ST-419</strain>
    </source>
</reference>
<dbReference type="KEGG" id="sinu:IMZ28_02355"/>
<evidence type="ECO:0008006" key="3">
    <source>
        <dbReference type="Google" id="ProtNLM"/>
    </source>
</evidence>
<dbReference type="RefSeq" id="WP_197549064.1">
    <property type="nucleotide sequence ID" value="NZ_CP063164.1"/>
</dbReference>
<organism evidence="1 2">
    <name type="scientific">Sulfurovum indicum</name>
    <dbReference type="NCBI Taxonomy" id="2779528"/>
    <lineage>
        <taxon>Bacteria</taxon>
        <taxon>Pseudomonadati</taxon>
        <taxon>Campylobacterota</taxon>
        <taxon>Epsilonproteobacteria</taxon>
        <taxon>Campylobacterales</taxon>
        <taxon>Sulfurovaceae</taxon>
        <taxon>Sulfurovum</taxon>
    </lineage>
</organism>
<dbReference type="EMBL" id="CP063164">
    <property type="protein sequence ID" value="QOR62337.1"/>
    <property type="molecule type" value="Genomic_DNA"/>
</dbReference>
<protein>
    <recommendedName>
        <fullName evidence="3">Alpha/beta hydrolase</fullName>
    </recommendedName>
</protein>